<accession>A0A3B0TC65</accession>
<feature type="region of interest" description="Disordered" evidence="9">
    <location>
        <begin position="1"/>
        <end position="20"/>
    </location>
</feature>
<feature type="domain" description="POTRA" evidence="10">
    <location>
        <begin position="72"/>
        <end position="140"/>
    </location>
</feature>
<comment type="subcellular location">
    <subcellularLocation>
        <location evidence="1">Membrane</location>
    </subcellularLocation>
</comment>
<protein>
    <recommendedName>
        <fullName evidence="10">POTRA domain-containing protein</fullName>
    </recommendedName>
</protein>
<dbReference type="PROSITE" id="PS51779">
    <property type="entry name" value="POTRA"/>
    <property type="match status" value="1"/>
</dbReference>
<evidence type="ECO:0000256" key="1">
    <source>
        <dbReference type="ARBA" id="ARBA00004370"/>
    </source>
</evidence>
<dbReference type="PANTHER" id="PTHR35851">
    <property type="entry name" value="CELL DIVISION PROTEIN FTSQ"/>
    <property type="match status" value="1"/>
</dbReference>
<dbReference type="InterPro" id="IPR045335">
    <property type="entry name" value="FtsQ_C_sf"/>
</dbReference>
<evidence type="ECO:0000256" key="4">
    <source>
        <dbReference type="ARBA" id="ARBA00022618"/>
    </source>
</evidence>
<evidence type="ECO:0000256" key="8">
    <source>
        <dbReference type="ARBA" id="ARBA00023306"/>
    </source>
</evidence>
<keyword evidence="5" id="KW-0812">Transmembrane</keyword>
<evidence type="ECO:0000256" key="6">
    <source>
        <dbReference type="ARBA" id="ARBA00022989"/>
    </source>
</evidence>
<keyword evidence="7" id="KW-0472">Membrane</keyword>
<evidence type="ECO:0000256" key="3">
    <source>
        <dbReference type="ARBA" id="ARBA00022519"/>
    </source>
</evidence>
<evidence type="ECO:0000313" key="11">
    <source>
        <dbReference type="EMBL" id="VAW15638.1"/>
    </source>
</evidence>
<proteinExistence type="inferred from homology"/>
<dbReference type="Pfam" id="PF08478">
    <property type="entry name" value="POTRA_1"/>
    <property type="match status" value="1"/>
</dbReference>
<evidence type="ECO:0000259" key="10">
    <source>
        <dbReference type="PROSITE" id="PS51779"/>
    </source>
</evidence>
<keyword evidence="3" id="KW-0997">Cell inner membrane</keyword>
<evidence type="ECO:0000256" key="9">
    <source>
        <dbReference type="SAM" id="MobiDB-lite"/>
    </source>
</evidence>
<dbReference type="HAMAP" id="MF_00911">
    <property type="entry name" value="FtsQ_subfam"/>
    <property type="match status" value="1"/>
</dbReference>
<dbReference type="GO" id="GO:0090529">
    <property type="term" value="P:cell septum assembly"/>
    <property type="evidence" value="ECO:0007669"/>
    <property type="project" value="InterPro"/>
</dbReference>
<dbReference type="InterPro" id="IPR005548">
    <property type="entry name" value="Cell_div_FtsQ/DivIB_C"/>
</dbReference>
<sequence length="280" mass="30081">MASVKSGRAKARPARRRKAAGRRARRVPFVLAVAALGVVIGAGAFGLRSSASEAIAGFANAAVDAGFRKLGLTVQDVTVSGRRNAPSGEILAALRVDRGASIMSFDASRARARVLDVDWVQDAAVKRLFPDTIEVTVSERKPFAVWRRKGRNFVVDAKGETITVASPAVMEQLPYLAGEGAPAAAPKLFAMLEGRPSIKTKLRQALRVGQRRWTLRLEGGIDVLLPASGVELALDELVRLSDVTDLLGRDIRIVDLRLPDRLTVRARKPAKSSDSGDKNT</sequence>
<dbReference type="InterPro" id="IPR034746">
    <property type="entry name" value="POTRA"/>
</dbReference>
<dbReference type="Gene3D" id="3.40.50.11690">
    <property type="entry name" value="Cell division protein FtsQ/DivIB"/>
    <property type="match status" value="1"/>
</dbReference>
<dbReference type="PANTHER" id="PTHR35851:SF1">
    <property type="entry name" value="CELL DIVISION PROTEIN FTSQ"/>
    <property type="match status" value="1"/>
</dbReference>
<evidence type="ECO:0000256" key="5">
    <source>
        <dbReference type="ARBA" id="ARBA00022692"/>
    </source>
</evidence>
<keyword evidence="4" id="KW-0132">Cell division</keyword>
<keyword evidence="2" id="KW-1003">Cell membrane</keyword>
<dbReference type="Pfam" id="PF03799">
    <property type="entry name" value="FtsQ_DivIB_C"/>
    <property type="match status" value="1"/>
</dbReference>
<name>A0A3B0TC65_9ZZZZ</name>
<dbReference type="InterPro" id="IPR013685">
    <property type="entry name" value="POTRA_FtsQ_type"/>
</dbReference>
<keyword evidence="6" id="KW-1133">Transmembrane helix</keyword>
<evidence type="ECO:0000256" key="7">
    <source>
        <dbReference type="ARBA" id="ARBA00023136"/>
    </source>
</evidence>
<dbReference type="Gene3D" id="3.10.20.310">
    <property type="entry name" value="membrane protein fhac"/>
    <property type="match status" value="1"/>
</dbReference>
<gene>
    <name evidence="11" type="ORF">MNBD_ALPHA09-1432</name>
</gene>
<dbReference type="InterPro" id="IPR026579">
    <property type="entry name" value="FtsQ"/>
</dbReference>
<evidence type="ECO:0000256" key="2">
    <source>
        <dbReference type="ARBA" id="ARBA00022475"/>
    </source>
</evidence>
<feature type="compositionally biased region" description="Basic residues" evidence="9">
    <location>
        <begin position="7"/>
        <end position="20"/>
    </location>
</feature>
<dbReference type="EMBL" id="UOEM01000086">
    <property type="protein sequence ID" value="VAW15638.1"/>
    <property type="molecule type" value="Genomic_DNA"/>
</dbReference>
<reference evidence="11" key="1">
    <citation type="submission" date="2018-06" db="EMBL/GenBank/DDBJ databases">
        <authorList>
            <person name="Zhirakovskaya E."/>
        </authorList>
    </citation>
    <scope>NUCLEOTIDE SEQUENCE</scope>
</reference>
<dbReference type="AlphaFoldDB" id="A0A3B0TC65"/>
<organism evidence="11">
    <name type="scientific">hydrothermal vent metagenome</name>
    <dbReference type="NCBI Taxonomy" id="652676"/>
    <lineage>
        <taxon>unclassified sequences</taxon>
        <taxon>metagenomes</taxon>
        <taxon>ecological metagenomes</taxon>
    </lineage>
</organism>
<dbReference type="GO" id="GO:0016020">
    <property type="term" value="C:membrane"/>
    <property type="evidence" value="ECO:0007669"/>
    <property type="project" value="UniProtKB-SubCell"/>
</dbReference>
<keyword evidence="8" id="KW-0131">Cell cycle</keyword>